<organism evidence="3 4">
    <name type="scientific">Phytophthora fragariaefolia</name>
    <dbReference type="NCBI Taxonomy" id="1490495"/>
    <lineage>
        <taxon>Eukaryota</taxon>
        <taxon>Sar</taxon>
        <taxon>Stramenopiles</taxon>
        <taxon>Oomycota</taxon>
        <taxon>Peronosporomycetes</taxon>
        <taxon>Peronosporales</taxon>
        <taxon>Peronosporaceae</taxon>
        <taxon>Phytophthora</taxon>
    </lineage>
</organism>
<feature type="compositionally biased region" description="Basic and acidic residues" evidence="2">
    <location>
        <begin position="135"/>
        <end position="146"/>
    </location>
</feature>
<feature type="compositionally biased region" description="Basic residues" evidence="2">
    <location>
        <begin position="222"/>
        <end position="232"/>
    </location>
</feature>
<evidence type="ECO:0000256" key="2">
    <source>
        <dbReference type="SAM" id="MobiDB-lite"/>
    </source>
</evidence>
<dbReference type="Proteomes" id="UP001165121">
    <property type="component" value="Unassembled WGS sequence"/>
</dbReference>
<keyword evidence="1" id="KW-0175">Coiled coil</keyword>
<feature type="region of interest" description="Disordered" evidence="2">
    <location>
        <begin position="1"/>
        <end position="25"/>
    </location>
</feature>
<dbReference type="EMBL" id="BSXT01000659">
    <property type="protein sequence ID" value="GMF31955.1"/>
    <property type="molecule type" value="Genomic_DNA"/>
</dbReference>
<sequence length="232" mass="25769">MVQLLTTPEPQQHAPAVAPSSDEVADDHVAAPTVIRATGSGRLPAEPQQLLVDMRARRFFVSGGSTKAAKRRQRRTEAELVATNRILITELRERYAERAKVLREEVKRVIAEIRELRDLRQEQRHHRDAQVAAELVRKEERRRDEQASVDAASDRPTVPGVAVPAAAVQPSPATTPSGELAELPVAAIAKELARQEQQYQQAVPIQLEKQGQSPRCELNATARKKRLSNTEP</sequence>
<protein>
    <submittedName>
        <fullName evidence="3">Unnamed protein product</fullName>
    </submittedName>
</protein>
<dbReference type="AlphaFoldDB" id="A0A9W6X5I2"/>
<evidence type="ECO:0000313" key="3">
    <source>
        <dbReference type="EMBL" id="GMF31955.1"/>
    </source>
</evidence>
<feature type="compositionally biased region" description="Polar residues" evidence="2">
    <location>
        <begin position="1"/>
        <end position="10"/>
    </location>
</feature>
<reference evidence="3" key="1">
    <citation type="submission" date="2023-04" db="EMBL/GenBank/DDBJ databases">
        <title>Phytophthora fragariaefolia NBRC 109709.</title>
        <authorList>
            <person name="Ichikawa N."/>
            <person name="Sato H."/>
            <person name="Tonouchi N."/>
        </authorList>
    </citation>
    <scope>NUCLEOTIDE SEQUENCE</scope>
    <source>
        <strain evidence="3">NBRC 109709</strain>
    </source>
</reference>
<gene>
    <name evidence="3" type="ORF">Pfra01_000747000</name>
</gene>
<feature type="coiled-coil region" evidence="1">
    <location>
        <begin position="92"/>
        <end position="122"/>
    </location>
</feature>
<proteinExistence type="predicted"/>
<feature type="region of interest" description="Disordered" evidence="2">
    <location>
        <begin position="129"/>
        <end position="160"/>
    </location>
</feature>
<feature type="region of interest" description="Disordered" evidence="2">
    <location>
        <begin position="205"/>
        <end position="232"/>
    </location>
</feature>
<comment type="caution">
    <text evidence="3">The sequence shown here is derived from an EMBL/GenBank/DDBJ whole genome shotgun (WGS) entry which is preliminary data.</text>
</comment>
<keyword evidence="4" id="KW-1185">Reference proteome</keyword>
<name>A0A9W6X5I2_9STRA</name>
<evidence type="ECO:0000313" key="4">
    <source>
        <dbReference type="Proteomes" id="UP001165121"/>
    </source>
</evidence>
<accession>A0A9W6X5I2</accession>
<evidence type="ECO:0000256" key="1">
    <source>
        <dbReference type="SAM" id="Coils"/>
    </source>
</evidence>